<evidence type="ECO:0000313" key="11">
    <source>
        <dbReference type="Proteomes" id="UP000625079"/>
    </source>
</evidence>
<dbReference type="InterPro" id="IPR016162">
    <property type="entry name" value="Ald_DH_N"/>
</dbReference>
<evidence type="ECO:0000256" key="6">
    <source>
        <dbReference type="SAM" id="MobiDB-lite"/>
    </source>
</evidence>
<dbReference type="Gene3D" id="3.40.309.10">
    <property type="entry name" value="Aldehyde Dehydrogenase, Chain A, domain 2"/>
    <property type="match status" value="1"/>
</dbReference>
<reference evidence="8" key="1">
    <citation type="journal article" date="2014" name="Int. J. Syst. Evol. Microbiol.">
        <title>Complete genome sequence of Corynebacterium casei LMG S-19264T (=DSM 44701T), isolated from a smear-ripened cheese.</title>
        <authorList>
            <consortium name="US DOE Joint Genome Institute (JGI-PGF)"/>
            <person name="Walter F."/>
            <person name="Albersmeier A."/>
            <person name="Kalinowski J."/>
            <person name="Ruckert C."/>
        </authorList>
    </citation>
    <scope>NUCLEOTIDE SEQUENCE</scope>
    <source>
        <strain evidence="8">CGMCC 1.15034</strain>
    </source>
</reference>
<keyword evidence="3" id="KW-0558">Oxidation</keyword>
<accession>A0A410VJ82</accession>
<geneLocation type="plasmid" evidence="9 10">
    <name>unnamed</name>
</geneLocation>
<reference evidence="9 10" key="2">
    <citation type="submission" date="2018-06" db="EMBL/GenBank/DDBJ databases">
        <title>Comparative genomics of rhizobia nodulating Arachis hypogaea in China.</title>
        <authorList>
            <person name="Li Y."/>
        </authorList>
    </citation>
    <scope>NUCLEOTIDE SEQUENCE [LARGE SCALE GENOMIC DNA]</scope>
    <source>
        <strain evidence="9 10">CCBAU 51658</strain>
        <plasmid evidence="9 10">unnamed</plasmid>
    </source>
</reference>
<dbReference type="FunFam" id="3.40.309.10:FF:000012">
    <property type="entry name" value="Betaine aldehyde dehydrogenase"/>
    <property type="match status" value="1"/>
</dbReference>
<dbReference type="FunFam" id="3.40.605.10:FF:000007">
    <property type="entry name" value="NAD/NADP-dependent betaine aldehyde dehydrogenase"/>
    <property type="match status" value="1"/>
</dbReference>
<evidence type="ECO:0000256" key="4">
    <source>
        <dbReference type="PROSITE-ProRule" id="PRU10007"/>
    </source>
</evidence>
<feature type="region of interest" description="Disordered" evidence="6">
    <location>
        <begin position="1"/>
        <end position="25"/>
    </location>
</feature>
<keyword evidence="9" id="KW-0614">Plasmid</keyword>
<dbReference type="InterPro" id="IPR016160">
    <property type="entry name" value="Ald_DH_CS_CYS"/>
</dbReference>
<dbReference type="Proteomes" id="UP000593880">
    <property type="component" value="Plasmid unnamed"/>
</dbReference>
<dbReference type="EMBL" id="BMHC01000010">
    <property type="protein sequence ID" value="GGI27608.1"/>
    <property type="molecule type" value="Genomic_DNA"/>
</dbReference>
<dbReference type="EMBL" id="CP030058">
    <property type="protein sequence ID" value="QOZ64248.1"/>
    <property type="molecule type" value="Genomic_DNA"/>
</dbReference>
<sequence length="482" mass="52465">MQHFEMVIGGKKRASKSQRRLETQNPFTSETWATVPQADASDVNDAVDSAHRSFVEGPWPRLTGKQRGVILHRVGDLVLKNIESLARWEIRDNGKTISEMRTQMQTMAQWYHYYAGLADKVHSSVIPVDPENYFNYTRYEPIGVVAAITPWNSPLRLLSWKIAPALAAGNTVVVKPSEFTSTSTLLFVDLLEEAGVPPGVVNVLTGYGSEIGPALVQHPLVAKISFTGGVDAGRKVYELAARHLKPVALELGGKSPNIIFEDADLDAAAAGAVGGIFSSTGQTCVAGSRLLVQETVLEQILEKLVRRGSGMRLGDPLDPATDIGPVATEQQFRKILSMIDTASSEGARLVLGGKRSHAPECGKGWFVEPTIYADVKNTMTISQQEVFGPVLSVIAFKDEEDAIRTANATNFGLAGGFWTKDVSRAHRVAARLQAGTVWINMYRKTDPAVPFGGYKTSGLGRESGIDAMKDFLQTKSVWLRLQ</sequence>
<dbReference type="Proteomes" id="UP000625079">
    <property type="component" value="Unassembled WGS sequence"/>
</dbReference>
<dbReference type="PROSITE" id="PS00687">
    <property type="entry name" value="ALDEHYDE_DEHYDR_GLU"/>
    <property type="match status" value="1"/>
</dbReference>
<keyword evidence="2 5" id="KW-0560">Oxidoreductase</keyword>
<dbReference type="InterPro" id="IPR016163">
    <property type="entry name" value="Ald_DH_C"/>
</dbReference>
<reference evidence="8" key="3">
    <citation type="submission" date="2022-12" db="EMBL/GenBank/DDBJ databases">
        <authorList>
            <person name="Sun Q."/>
            <person name="Zhou Y."/>
        </authorList>
    </citation>
    <scope>NUCLEOTIDE SEQUENCE</scope>
    <source>
        <strain evidence="8">CGMCC 1.15034</strain>
    </source>
</reference>
<evidence type="ECO:0000259" key="7">
    <source>
        <dbReference type="Pfam" id="PF00171"/>
    </source>
</evidence>
<evidence type="ECO:0000313" key="10">
    <source>
        <dbReference type="Proteomes" id="UP000593880"/>
    </source>
</evidence>
<evidence type="ECO:0000256" key="5">
    <source>
        <dbReference type="RuleBase" id="RU003345"/>
    </source>
</evidence>
<feature type="domain" description="Aldehyde dehydrogenase" evidence="7">
    <location>
        <begin position="16"/>
        <end position="477"/>
    </location>
</feature>
<name>A0A410VJ82_9BRAD</name>
<dbReference type="Pfam" id="PF00171">
    <property type="entry name" value="Aldedh"/>
    <property type="match status" value="1"/>
</dbReference>
<gene>
    <name evidence="8" type="ORF">GCM10010987_45250</name>
    <name evidence="9" type="ORF">XH86_36145</name>
</gene>
<dbReference type="SUPFAM" id="SSF53720">
    <property type="entry name" value="ALDH-like"/>
    <property type="match status" value="1"/>
</dbReference>
<dbReference type="CDD" id="cd07114">
    <property type="entry name" value="ALDH_DhaS"/>
    <property type="match status" value="1"/>
</dbReference>
<organism evidence="8 11">
    <name type="scientific">Bradyrhizobium guangdongense</name>
    <dbReference type="NCBI Taxonomy" id="1325090"/>
    <lineage>
        <taxon>Bacteria</taxon>
        <taxon>Pseudomonadati</taxon>
        <taxon>Pseudomonadota</taxon>
        <taxon>Alphaproteobacteria</taxon>
        <taxon>Hyphomicrobiales</taxon>
        <taxon>Nitrobacteraceae</taxon>
        <taxon>Bradyrhizobium</taxon>
    </lineage>
</organism>
<evidence type="ECO:0000313" key="9">
    <source>
        <dbReference type="EMBL" id="QOZ64248.1"/>
    </source>
</evidence>
<evidence type="ECO:0000256" key="3">
    <source>
        <dbReference type="ARBA" id="ARBA00023097"/>
    </source>
</evidence>
<dbReference type="AlphaFoldDB" id="A0A410VJ82"/>
<dbReference type="PANTHER" id="PTHR11699">
    <property type="entry name" value="ALDEHYDE DEHYDROGENASE-RELATED"/>
    <property type="match status" value="1"/>
</dbReference>
<evidence type="ECO:0000256" key="1">
    <source>
        <dbReference type="ARBA" id="ARBA00009986"/>
    </source>
</evidence>
<evidence type="ECO:0000313" key="8">
    <source>
        <dbReference type="EMBL" id="GGI27608.1"/>
    </source>
</evidence>
<dbReference type="RefSeq" id="WP_128929662.1">
    <property type="nucleotide sequence ID" value="NZ_BMHC01000010.1"/>
</dbReference>
<proteinExistence type="inferred from homology"/>
<dbReference type="InterPro" id="IPR029510">
    <property type="entry name" value="Ald_DH_CS_GLU"/>
</dbReference>
<keyword evidence="10" id="KW-1185">Reference proteome</keyword>
<protein>
    <submittedName>
        <fullName evidence="8">Aldehyde dehydrogenase</fullName>
    </submittedName>
    <submittedName>
        <fullName evidence="9">Carnitine dehydratase</fullName>
    </submittedName>
</protein>
<feature type="active site" evidence="4">
    <location>
        <position position="250"/>
    </location>
</feature>
<dbReference type="InterPro" id="IPR015590">
    <property type="entry name" value="Aldehyde_DH_dom"/>
</dbReference>
<comment type="similarity">
    <text evidence="1 5">Belongs to the aldehyde dehydrogenase family.</text>
</comment>
<dbReference type="OrthoDB" id="8175464at2"/>
<evidence type="ECO:0000256" key="2">
    <source>
        <dbReference type="ARBA" id="ARBA00023002"/>
    </source>
</evidence>
<dbReference type="GO" id="GO:0016620">
    <property type="term" value="F:oxidoreductase activity, acting on the aldehyde or oxo group of donors, NAD or NADP as acceptor"/>
    <property type="evidence" value="ECO:0007669"/>
    <property type="project" value="InterPro"/>
</dbReference>
<dbReference type="Gene3D" id="3.40.605.10">
    <property type="entry name" value="Aldehyde Dehydrogenase, Chain A, domain 1"/>
    <property type="match status" value="1"/>
</dbReference>
<dbReference type="InterPro" id="IPR016161">
    <property type="entry name" value="Ald_DH/histidinol_DH"/>
</dbReference>
<dbReference type="PROSITE" id="PS00070">
    <property type="entry name" value="ALDEHYDE_DEHYDR_CYS"/>
    <property type="match status" value="1"/>
</dbReference>